<dbReference type="EMBL" id="JABCRI010000007">
    <property type="protein sequence ID" value="KAF8402538.1"/>
    <property type="molecule type" value="Genomic_DNA"/>
</dbReference>
<keyword evidence="3" id="KW-1185">Reference proteome</keyword>
<dbReference type="Proteomes" id="UP000655225">
    <property type="component" value="Unassembled WGS sequence"/>
</dbReference>
<evidence type="ECO:0000313" key="3">
    <source>
        <dbReference type="Proteomes" id="UP000655225"/>
    </source>
</evidence>
<name>A0A835DGH7_TETSI</name>
<feature type="compositionally biased region" description="Basic and acidic residues" evidence="1">
    <location>
        <begin position="116"/>
        <end position="141"/>
    </location>
</feature>
<evidence type="ECO:0000313" key="2">
    <source>
        <dbReference type="EMBL" id="KAF8402538.1"/>
    </source>
</evidence>
<reference evidence="2 3" key="1">
    <citation type="submission" date="2020-04" db="EMBL/GenBank/DDBJ databases">
        <title>Plant Genome Project.</title>
        <authorList>
            <person name="Zhang R.-G."/>
        </authorList>
    </citation>
    <scope>NUCLEOTIDE SEQUENCE [LARGE SCALE GENOMIC DNA]</scope>
    <source>
        <strain evidence="2">YNK0</strain>
        <tissue evidence="2">Leaf</tissue>
    </source>
</reference>
<feature type="region of interest" description="Disordered" evidence="1">
    <location>
        <begin position="104"/>
        <end position="154"/>
    </location>
</feature>
<sequence>MFEKLRMDPYNVNIYQNDMGGVGVGVFGKPRCCNISNLAPRTSSRLQVIFIGTLATRDLQWAPAVGIRPQNLANASHSCTVQPMDDTLGDDKYVPSTHTFFQKDCGPEEPIVGDNEEPRPQCRSESSVDLRCPRNASRESSVDSQMQIMSKYLE</sequence>
<protein>
    <submittedName>
        <fullName evidence="2">Uncharacterized protein</fullName>
    </submittedName>
</protein>
<accession>A0A835DGH7</accession>
<evidence type="ECO:0000256" key="1">
    <source>
        <dbReference type="SAM" id="MobiDB-lite"/>
    </source>
</evidence>
<proteinExistence type="predicted"/>
<dbReference type="AlphaFoldDB" id="A0A835DGH7"/>
<organism evidence="2 3">
    <name type="scientific">Tetracentron sinense</name>
    <name type="common">Spur-leaf</name>
    <dbReference type="NCBI Taxonomy" id="13715"/>
    <lineage>
        <taxon>Eukaryota</taxon>
        <taxon>Viridiplantae</taxon>
        <taxon>Streptophyta</taxon>
        <taxon>Embryophyta</taxon>
        <taxon>Tracheophyta</taxon>
        <taxon>Spermatophyta</taxon>
        <taxon>Magnoliopsida</taxon>
        <taxon>Trochodendrales</taxon>
        <taxon>Trochodendraceae</taxon>
        <taxon>Tetracentron</taxon>
    </lineage>
</organism>
<gene>
    <name evidence="2" type="ORF">HHK36_010623</name>
</gene>
<comment type="caution">
    <text evidence="2">The sequence shown here is derived from an EMBL/GenBank/DDBJ whole genome shotgun (WGS) entry which is preliminary data.</text>
</comment>